<dbReference type="AlphaFoldDB" id="A0A975AKH7"/>
<dbReference type="EMBL" id="CP071504">
    <property type="protein sequence ID" value="QSX29208.1"/>
    <property type="molecule type" value="Genomic_DNA"/>
</dbReference>
<dbReference type="SUPFAM" id="SSF51735">
    <property type="entry name" value="NAD(P)-binding Rossmann-fold domains"/>
    <property type="match status" value="1"/>
</dbReference>
<dbReference type="KEGG" id="scyp:JYB88_13395"/>
<dbReference type="Proteomes" id="UP000663281">
    <property type="component" value="Chromosome"/>
</dbReference>
<dbReference type="FunFam" id="3.40.50.720:FF:000311">
    <property type="entry name" value="Ornithine cyclodeaminase"/>
    <property type="match status" value="1"/>
</dbReference>
<dbReference type="Gene3D" id="3.40.50.720">
    <property type="entry name" value="NAD(P)-binding Rossmann-like Domain"/>
    <property type="match status" value="1"/>
</dbReference>
<dbReference type="GO" id="GO:0019752">
    <property type="term" value="P:carboxylic acid metabolic process"/>
    <property type="evidence" value="ECO:0007669"/>
    <property type="project" value="UniProtKB-ARBA"/>
</dbReference>
<dbReference type="Pfam" id="PF02423">
    <property type="entry name" value="OCD_Mu_crystall"/>
    <property type="match status" value="1"/>
</dbReference>
<keyword evidence="3" id="KW-1185">Reference proteome</keyword>
<dbReference type="PIRSF" id="PIRSF001439">
    <property type="entry name" value="CryM"/>
    <property type="match status" value="1"/>
</dbReference>
<reference evidence="2 3" key="1">
    <citation type="submission" date="2021-03" db="EMBL/GenBank/DDBJ databases">
        <title>Novel species identification of genus Shewanella.</title>
        <authorList>
            <person name="Liu G."/>
            <person name="Zhang Q."/>
        </authorList>
    </citation>
    <scope>NUCLEOTIDE SEQUENCE [LARGE SCALE GENOMIC DNA]</scope>
    <source>
        <strain evidence="2 3">FJAT-53726</strain>
    </source>
</reference>
<gene>
    <name evidence="2" type="ORF">JYB88_13395</name>
</gene>
<organism evidence="2 3">
    <name type="scientific">Shewanella cyperi</name>
    <dbReference type="NCBI Taxonomy" id="2814292"/>
    <lineage>
        <taxon>Bacteria</taxon>
        <taxon>Pseudomonadati</taxon>
        <taxon>Pseudomonadota</taxon>
        <taxon>Gammaproteobacteria</taxon>
        <taxon>Alteromonadales</taxon>
        <taxon>Shewanellaceae</taxon>
        <taxon>Shewanella</taxon>
    </lineage>
</organism>
<dbReference type="RefSeq" id="WP_207324419.1">
    <property type="nucleotide sequence ID" value="NZ_CP071504.1"/>
</dbReference>
<sequence length="314" mass="34088">MQIFSAAEVHQQLNFPLLIANLKQAFANSVDLPRRQVYPLQQGKPDAFALLPAWDNQGIAVKAFTYMPDNPKKDPALASLYSQILLFDRHTGQPQALIDGTSVTYWRTAAVSALAASFLARQDAKRLLLLGTGNLAPFMALAHASVRPLTEIRIWGRRPEAVAEVIRNVARERPDLHLSPASDLAEEVPQADIISCATGAHEPLFNGEWVSPGSHCDLVGNHHKGGRECDSQLVLNSSVYVDSRTNVLHEAGELLIPMAEGLINESHVLGELADLCRGTSIGRKHPQERTLFKSVGSALADLAAARTVFNGTGN</sequence>
<dbReference type="InterPro" id="IPR036291">
    <property type="entry name" value="NAD(P)-bd_dom_sf"/>
</dbReference>
<dbReference type="Gene3D" id="3.30.1780.10">
    <property type="entry name" value="ornithine cyclodeaminase, domain 1"/>
    <property type="match status" value="1"/>
</dbReference>
<dbReference type="InterPro" id="IPR003462">
    <property type="entry name" value="ODC_Mu_crystall"/>
</dbReference>
<dbReference type="PANTHER" id="PTHR13812">
    <property type="entry name" value="KETIMINE REDUCTASE MU-CRYSTALLIN"/>
    <property type="match status" value="1"/>
</dbReference>
<evidence type="ECO:0000313" key="2">
    <source>
        <dbReference type="EMBL" id="QSX29208.1"/>
    </source>
</evidence>
<dbReference type="PANTHER" id="PTHR13812:SF19">
    <property type="entry name" value="KETIMINE REDUCTASE MU-CRYSTALLIN"/>
    <property type="match status" value="1"/>
</dbReference>
<comment type="similarity">
    <text evidence="1">Belongs to the ornithine cyclodeaminase/mu-crystallin family.</text>
</comment>
<evidence type="ECO:0000313" key="3">
    <source>
        <dbReference type="Proteomes" id="UP000663281"/>
    </source>
</evidence>
<dbReference type="GO" id="GO:0005737">
    <property type="term" value="C:cytoplasm"/>
    <property type="evidence" value="ECO:0007669"/>
    <property type="project" value="TreeGrafter"/>
</dbReference>
<dbReference type="NCBIfam" id="NF004793">
    <property type="entry name" value="PRK06141.1"/>
    <property type="match status" value="1"/>
</dbReference>
<protein>
    <submittedName>
        <fullName evidence="2">Ornithine cyclodeaminase family protein</fullName>
    </submittedName>
</protein>
<dbReference type="GO" id="GO:0016491">
    <property type="term" value="F:oxidoreductase activity"/>
    <property type="evidence" value="ECO:0007669"/>
    <property type="project" value="UniProtKB-ARBA"/>
</dbReference>
<name>A0A975AKH7_9GAMM</name>
<dbReference type="InterPro" id="IPR023401">
    <property type="entry name" value="ODC_N"/>
</dbReference>
<proteinExistence type="inferred from homology"/>
<accession>A0A975AKH7</accession>
<evidence type="ECO:0000256" key="1">
    <source>
        <dbReference type="ARBA" id="ARBA00008903"/>
    </source>
</evidence>